<dbReference type="GO" id="GO:0016971">
    <property type="term" value="F:flavin-dependent sulfhydryl oxidase activity"/>
    <property type="evidence" value="ECO:0007669"/>
    <property type="project" value="InterPro"/>
</dbReference>
<dbReference type="Pfam" id="PF00085">
    <property type="entry name" value="Thioredoxin"/>
    <property type="match status" value="1"/>
</dbReference>
<sequence length="519" mass="58796">MGMGGVGLWVGVLVLVGGFGAALGVWPMPDAPTAPEECSVDLYDRIFKPCLAQMKTPFALVEFFASWEPACKGYKPHFERVACLFNHPRAVHEDEVFVVKVDCAIESNKGLCERFNVQSYPTMYIGPPEILASGSFASRGKKGLDSVEGGDVATGDDLLQWINKRINKRYSLKDKRPGDESDEEVTENQPPTVTTWQWQMPGTLQDVEEATAHAFAHMMDEKRMQSSSRASFIQFINLVERHHPSQRCREGSLKVLHNIAHWWPLRQPPANALKEQQLCGPGLPRGFWEICDGEGRGYSCGLWLLLHSLTVQVEDFESSVAISAINAFVSDFYECDHCHDHFFNATARNSFDSMVTRKDVVLWLWRTHNKVTEVVAQEEFKVKGNSTRKSWPLEKECPACRDSSEDALGWDEDAVYFYLMDFYRPVLRSGNNNNLRSEVVTVEKPVGVPYWAAASIAIASCGFTFATLYMRSYSLKFKYHFCHLSDNYDLFPFYLTPEHHECSRSMSTLIAISKVMYHA</sequence>
<feature type="domain" description="ERV/ALR sulfhydryl oxidase" evidence="10">
    <location>
        <begin position="291"/>
        <end position="391"/>
    </location>
</feature>
<evidence type="ECO:0000256" key="1">
    <source>
        <dbReference type="ARBA" id="ARBA00001974"/>
    </source>
</evidence>
<protein>
    <recommendedName>
        <fullName evidence="8">Sulfhydryl oxidase</fullName>
        <ecNumber evidence="8">1.8.3.2</ecNumber>
    </recommendedName>
</protein>
<evidence type="ECO:0000256" key="5">
    <source>
        <dbReference type="ARBA" id="ARBA00023002"/>
    </source>
</evidence>
<keyword evidence="4 8" id="KW-0274">FAD</keyword>
<dbReference type="InterPro" id="IPR013766">
    <property type="entry name" value="Thioredoxin_domain"/>
</dbReference>
<evidence type="ECO:0000256" key="7">
    <source>
        <dbReference type="ARBA" id="ARBA00023180"/>
    </source>
</evidence>
<dbReference type="PROSITE" id="PS51324">
    <property type="entry name" value="ERV_ALR"/>
    <property type="match status" value="1"/>
</dbReference>
<proteinExistence type="predicted"/>
<dbReference type="SUPFAM" id="SSF69000">
    <property type="entry name" value="FAD-dependent thiol oxidase"/>
    <property type="match status" value="1"/>
</dbReference>
<evidence type="ECO:0000256" key="9">
    <source>
        <dbReference type="SAM" id="SignalP"/>
    </source>
</evidence>
<comment type="caution">
    <text evidence="12">The sequence shown here is derived from an EMBL/GenBank/DDBJ whole genome shotgun (WGS) entry which is preliminary data.</text>
</comment>
<keyword evidence="8" id="KW-0812">Transmembrane</keyword>
<evidence type="ECO:0000256" key="6">
    <source>
        <dbReference type="ARBA" id="ARBA00023157"/>
    </source>
</evidence>
<dbReference type="EC" id="1.8.3.2" evidence="8"/>
<dbReference type="Pfam" id="PF04777">
    <property type="entry name" value="Evr1_Alr"/>
    <property type="match status" value="1"/>
</dbReference>
<name>A0A8T0GIJ4_CERPU</name>
<keyword evidence="6" id="KW-1015">Disulfide bond</keyword>
<evidence type="ECO:0000313" key="13">
    <source>
        <dbReference type="Proteomes" id="UP000822688"/>
    </source>
</evidence>
<keyword evidence="3 9" id="KW-0732">Signal</keyword>
<comment type="cofactor">
    <cofactor evidence="1 8">
        <name>FAD</name>
        <dbReference type="ChEBI" id="CHEBI:57692"/>
    </cofactor>
</comment>
<dbReference type="GO" id="GO:0003756">
    <property type="term" value="F:protein disulfide isomerase activity"/>
    <property type="evidence" value="ECO:0007669"/>
    <property type="project" value="TreeGrafter"/>
</dbReference>
<dbReference type="PANTHER" id="PTHR22897">
    <property type="entry name" value="QUIESCIN Q6-RELATED SULFHYDRYL OXIDASE"/>
    <property type="match status" value="1"/>
</dbReference>
<dbReference type="PANTHER" id="PTHR22897:SF8">
    <property type="entry name" value="SULFHYDRYL OXIDASE"/>
    <property type="match status" value="1"/>
</dbReference>
<dbReference type="FunFam" id="3.40.30.10:FF:000347">
    <property type="entry name" value="Sulfhydryl oxidase"/>
    <property type="match status" value="1"/>
</dbReference>
<dbReference type="AlphaFoldDB" id="A0A8T0GIJ4"/>
<dbReference type="InterPro" id="IPR036249">
    <property type="entry name" value="Thioredoxin-like_sf"/>
</dbReference>
<evidence type="ECO:0000259" key="10">
    <source>
        <dbReference type="PROSITE" id="PS51324"/>
    </source>
</evidence>
<evidence type="ECO:0000259" key="11">
    <source>
        <dbReference type="PROSITE" id="PS51352"/>
    </source>
</evidence>
<evidence type="ECO:0000256" key="2">
    <source>
        <dbReference type="ARBA" id="ARBA00022630"/>
    </source>
</evidence>
<dbReference type="EMBL" id="CM026432">
    <property type="protein sequence ID" value="KAG0557578.1"/>
    <property type="molecule type" value="Genomic_DNA"/>
</dbReference>
<gene>
    <name evidence="12" type="ORF">KC19_11G141600</name>
</gene>
<accession>A0A8T0GIJ4</accession>
<feature type="signal peptide" evidence="9">
    <location>
        <begin position="1"/>
        <end position="24"/>
    </location>
</feature>
<keyword evidence="7" id="KW-0325">Glycoprotein</keyword>
<dbReference type="InterPro" id="IPR039798">
    <property type="entry name" value="Sulfhydryl_oxidase"/>
</dbReference>
<dbReference type="GO" id="GO:0000139">
    <property type="term" value="C:Golgi membrane"/>
    <property type="evidence" value="ECO:0007669"/>
    <property type="project" value="TreeGrafter"/>
</dbReference>
<keyword evidence="8" id="KW-0472">Membrane</keyword>
<keyword evidence="2 8" id="KW-0285">Flavoprotein</keyword>
<feature type="domain" description="Thioredoxin" evidence="11">
    <location>
        <begin position="28"/>
        <end position="167"/>
    </location>
</feature>
<evidence type="ECO:0000256" key="3">
    <source>
        <dbReference type="ARBA" id="ARBA00022729"/>
    </source>
</evidence>
<dbReference type="SUPFAM" id="SSF52833">
    <property type="entry name" value="Thioredoxin-like"/>
    <property type="match status" value="1"/>
</dbReference>
<dbReference type="InterPro" id="IPR017905">
    <property type="entry name" value="ERV/ALR_sulphydryl_oxidase"/>
</dbReference>
<dbReference type="GO" id="GO:0005615">
    <property type="term" value="C:extracellular space"/>
    <property type="evidence" value="ECO:0007669"/>
    <property type="project" value="TreeGrafter"/>
</dbReference>
<comment type="catalytic activity">
    <reaction evidence="8">
        <text>2 R'C(R)SH + O2 = R'C(R)S-S(R)CR' + H2O2</text>
        <dbReference type="Rhea" id="RHEA:17357"/>
        <dbReference type="ChEBI" id="CHEBI:15379"/>
        <dbReference type="ChEBI" id="CHEBI:16240"/>
        <dbReference type="ChEBI" id="CHEBI:16520"/>
        <dbReference type="ChEBI" id="CHEBI:17412"/>
        <dbReference type="EC" id="1.8.3.2"/>
    </reaction>
</comment>
<dbReference type="GO" id="GO:0006457">
    <property type="term" value="P:protein folding"/>
    <property type="evidence" value="ECO:0007669"/>
    <property type="project" value="TreeGrafter"/>
</dbReference>
<dbReference type="Gene3D" id="1.20.120.310">
    <property type="entry name" value="ERV/ALR sulfhydryl oxidase domain"/>
    <property type="match status" value="1"/>
</dbReference>
<keyword evidence="8" id="KW-1133">Transmembrane helix</keyword>
<dbReference type="InterPro" id="IPR036774">
    <property type="entry name" value="ERV/ALR_sulphydryl_oxid_sf"/>
</dbReference>
<dbReference type="PROSITE" id="PS51352">
    <property type="entry name" value="THIOREDOXIN_2"/>
    <property type="match status" value="1"/>
</dbReference>
<dbReference type="Gene3D" id="3.40.30.10">
    <property type="entry name" value="Glutaredoxin"/>
    <property type="match status" value="1"/>
</dbReference>
<feature type="transmembrane region" description="Helical" evidence="8">
    <location>
        <begin position="450"/>
        <end position="470"/>
    </location>
</feature>
<reference evidence="12 13" key="1">
    <citation type="submission" date="2020-06" db="EMBL/GenBank/DDBJ databases">
        <title>WGS assembly of Ceratodon purpureus strain R40.</title>
        <authorList>
            <person name="Carey S.B."/>
            <person name="Jenkins J."/>
            <person name="Shu S."/>
            <person name="Lovell J.T."/>
            <person name="Sreedasyam A."/>
            <person name="Maumus F."/>
            <person name="Tiley G.P."/>
            <person name="Fernandez-Pozo N."/>
            <person name="Barry K."/>
            <person name="Chen C."/>
            <person name="Wang M."/>
            <person name="Lipzen A."/>
            <person name="Daum C."/>
            <person name="Saski C.A."/>
            <person name="Payton A.C."/>
            <person name="Mcbreen J.C."/>
            <person name="Conrad R.E."/>
            <person name="Kollar L.M."/>
            <person name="Olsson S."/>
            <person name="Huttunen S."/>
            <person name="Landis J.B."/>
            <person name="Wickett N.J."/>
            <person name="Johnson M.G."/>
            <person name="Rensing S.A."/>
            <person name="Grimwood J."/>
            <person name="Schmutz J."/>
            <person name="Mcdaniel S.F."/>
        </authorList>
    </citation>
    <scope>NUCLEOTIDE SEQUENCE [LARGE SCALE GENOMIC DNA]</scope>
    <source>
        <strain evidence="12 13">R40</strain>
    </source>
</reference>
<feature type="chain" id="PRO_5035831442" description="Sulfhydryl oxidase" evidence="9">
    <location>
        <begin position="25"/>
        <end position="519"/>
    </location>
</feature>
<evidence type="ECO:0000313" key="12">
    <source>
        <dbReference type="EMBL" id="KAG0557578.1"/>
    </source>
</evidence>
<organism evidence="12 13">
    <name type="scientific">Ceratodon purpureus</name>
    <name type="common">Fire moss</name>
    <name type="synonym">Dicranum purpureum</name>
    <dbReference type="NCBI Taxonomy" id="3225"/>
    <lineage>
        <taxon>Eukaryota</taxon>
        <taxon>Viridiplantae</taxon>
        <taxon>Streptophyta</taxon>
        <taxon>Embryophyta</taxon>
        <taxon>Bryophyta</taxon>
        <taxon>Bryophytina</taxon>
        <taxon>Bryopsida</taxon>
        <taxon>Dicranidae</taxon>
        <taxon>Pseudoditrichales</taxon>
        <taxon>Ditrichaceae</taxon>
        <taxon>Ceratodon</taxon>
    </lineage>
</organism>
<keyword evidence="5 8" id="KW-0560">Oxidoreductase</keyword>
<keyword evidence="13" id="KW-1185">Reference proteome</keyword>
<evidence type="ECO:0000256" key="8">
    <source>
        <dbReference type="RuleBase" id="RU371123"/>
    </source>
</evidence>
<evidence type="ECO:0000256" key="4">
    <source>
        <dbReference type="ARBA" id="ARBA00022827"/>
    </source>
</evidence>
<dbReference type="Proteomes" id="UP000822688">
    <property type="component" value="Chromosome 11"/>
</dbReference>